<name>H0EPA5_GLAL7</name>
<dbReference type="Proteomes" id="UP000005446">
    <property type="component" value="Unassembled WGS sequence"/>
</dbReference>
<dbReference type="HOGENOM" id="CLU_3087413_0_0_1"/>
<protein>
    <submittedName>
        <fullName evidence="2">Uncharacterized protein</fullName>
    </submittedName>
</protein>
<comment type="caution">
    <text evidence="2">The sequence shown here is derived from an EMBL/GenBank/DDBJ whole genome shotgun (WGS) entry which is preliminary data.</text>
</comment>
<dbReference type="InParanoid" id="H0EPA5"/>
<reference evidence="2 3" key="1">
    <citation type="journal article" date="2012" name="Eukaryot. Cell">
        <title>Genome sequence of the fungus Glarea lozoyensis: the first genome sequence of a species from the Helotiaceae family.</title>
        <authorList>
            <person name="Youssar L."/>
            <person name="Gruening B.A."/>
            <person name="Erxleben A."/>
            <person name="Guenther S."/>
            <person name="Huettel W."/>
        </authorList>
    </citation>
    <scope>NUCLEOTIDE SEQUENCE [LARGE SCALE GENOMIC DNA]</scope>
    <source>
        <strain evidence="3">ATCC 74030 / MF5533</strain>
    </source>
</reference>
<feature type="region of interest" description="Disordered" evidence="1">
    <location>
        <begin position="1"/>
        <end position="20"/>
    </location>
</feature>
<accession>H0EPA5</accession>
<dbReference type="AlphaFoldDB" id="H0EPA5"/>
<evidence type="ECO:0000313" key="2">
    <source>
        <dbReference type="EMBL" id="EHK99605.1"/>
    </source>
</evidence>
<dbReference type="EMBL" id="AGUE01000110">
    <property type="protein sequence ID" value="EHK99605.1"/>
    <property type="molecule type" value="Genomic_DNA"/>
</dbReference>
<proteinExistence type="predicted"/>
<evidence type="ECO:0000313" key="3">
    <source>
        <dbReference type="Proteomes" id="UP000005446"/>
    </source>
</evidence>
<organism evidence="2 3">
    <name type="scientific">Glarea lozoyensis (strain ATCC 74030 / MF5533)</name>
    <dbReference type="NCBI Taxonomy" id="1104152"/>
    <lineage>
        <taxon>Eukaryota</taxon>
        <taxon>Fungi</taxon>
        <taxon>Dikarya</taxon>
        <taxon>Ascomycota</taxon>
        <taxon>Pezizomycotina</taxon>
        <taxon>Leotiomycetes</taxon>
        <taxon>Helotiales</taxon>
        <taxon>Helotiaceae</taxon>
        <taxon>Glarea</taxon>
    </lineage>
</organism>
<evidence type="ECO:0000256" key="1">
    <source>
        <dbReference type="SAM" id="MobiDB-lite"/>
    </source>
</evidence>
<keyword evidence="3" id="KW-1185">Reference proteome</keyword>
<gene>
    <name evidence="2" type="ORF">M7I_4476</name>
</gene>
<sequence length="52" mass="6156">METPPLHSIYLEDQSPKNQAQKKIFNSTKTGLKSVKRTIHDVKKLKPFYRRE</sequence>